<dbReference type="AlphaFoldDB" id="A0A2G1WA19"/>
<comment type="caution">
    <text evidence="2">The sequence shown here is derived from an EMBL/GenBank/DDBJ whole genome shotgun (WGS) entry which is preliminary data.</text>
</comment>
<keyword evidence="1" id="KW-0812">Transmembrane</keyword>
<evidence type="ECO:0000256" key="1">
    <source>
        <dbReference type="SAM" id="Phobius"/>
    </source>
</evidence>
<keyword evidence="1" id="KW-0472">Membrane</keyword>
<dbReference type="RefSeq" id="WP_099259972.1">
    <property type="nucleotide sequence ID" value="NZ_NIZW01000004.1"/>
</dbReference>
<dbReference type="Proteomes" id="UP000225740">
    <property type="component" value="Unassembled WGS sequence"/>
</dbReference>
<gene>
    <name evidence="2" type="ORF">CEE69_06620</name>
</gene>
<keyword evidence="3" id="KW-1185">Reference proteome</keyword>
<dbReference type="EMBL" id="NIZW01000004">
    <property type="protein sequence ID" value="PHQ35882.1"/>
    <property type="molecule type" value="Genomic_DNA"/>
</dbReference>
<name>A0A2G1WA19_9BACT</name>
<sequence>MIDPFVLTVVFLPIIGYLLLLSLIRVSGRVLVTTGGRDLAAVFFAMAGMVAIGPMQLFFPSASAVFLGPYVWLPLLLLYVLVCGLVVLTREPRLVVYGRTAEELYPALLRSALAIDSSATGNEKNAQVHLPQFGAHLRIEGHQGFDCVSVLAFEPMLPLSFWSHLLGQLRVQVRGVSPPSPRRGWAALFVALAMLFMLVRSVMGQGEQFVEGFREWLIR</sequence>
<feature type="transmembrane region" description="Helical" evidence="1">
    <location>
        <begin position="184"/>
        <end position="203"/>
    </location>
</feature>
<dbReference type="OrthoDB" id="292340at2"/>
<reference evidence="2 3" key="1">
    <citation type="submission" date="2017-06" db="EMBL/GenBank/DDBJ databases">
        <title>Description of Rhodopirellula bahusiensis sp. nov.</title>
        <authorList>
            <person name="Kizina J."/>
            <person name="Harder J."/>
        </authorList>
    </citation>
    <scope>NUCLEOTIDE SEQUENCE [LARGE SCALE GENOMIC DNA]</scope>
    <source>
        <strain evidence="2 3">SWK21</strain>
    </source>
</reference>
<feature type="transmembrane region" description="Helical" evidence="1">
    <location>
        <begin position="71"/>
        <end position="89"/>
    </location>
</feature>
<evidence type="ECO:0000313" key="2">
    <source>
        <dbReference type="EMBL" id="PHQ35882.1"/>
    </source>
</evidence>
<accession>A0A2G1WA19</accession>
<organism evidence="2 3">
    <name type="scientific">Rhodopirellula bahusiensis</name>
    <dbReference type="NCBI Taxonomy" id="2014065"/>
    <lineage>
        <taxon>Bacteria</taxon>
        <taxon>Pseudomonadati</taxon>
        <taxon>Planctomycetota</taxon>
        <taxon>Planctomycetia</taxon>
        <taxon>Pirellulales</taxon>
        <taxon>Pirellulaceae</taxon>
        <taxon>Rhodopirellula</taxon>
    </lineage>
</organism>
<feature type="transmembrane region" description="Helical" evidence="1">
    <location>
        <begin position="6"/>
        <end position="27"/>
    </location>
</feature>
<feature type="transmembrane region" description="Helical" evidence="1">
    <location>
        <begin position="39"/>
        <end position="59"/>
    </location>
</feature>
<dbReference type="GeneID" id="90607886"/>
<proteinExistence type="predicted"/>
<protein>
    <recommendedName>
        <fullName evidence="4">Transmembrane protein</fullName>
    </recommendedName>
</protein>
<evidence type="ECO:0008006" key="4">
    <source>
        <dbReference type="Google" id="ProtNLM"/>
    </source>
</evidence>
<evidence type="ECO:0000313" key="3">
    <source>
        <dbReference type="Proteomes" id="UP000225740"/>
    </source>
</evidence>
<keyword evidence="1" id="KW-1133">Transmembrane helix</keyword>